<accession>A0AB36RW28</accession>
<dbReference type="EMBL" id="NTLY01000001">
    <property type="protein sequence ID" value="PBJ89208.1"/>
    <property type="molecule type" value="Genomic_DNA"/>
</dbReference>
<dbReference type="AlphaFoldDB" id="A0AB36RW28"/>
<feature type="compositionally biased region" description="Polar residues" evidence="1">
    <location>
        <begin position="1"/>
        <end position="15"/>
    </location>
</feature>
<organism evidence="2 3">
    <name type="scientific">Neisseria meningitidis</name>
    <dbReference type="NCBI Taxonomy" id="487"/>
    <lineage>
        <taxon>Bacteria</taxon>
        <taxon>Pseudomonadati</taxon>
        <taxon>Pseudomonadota</taxon>
        <taxon>Betaproteobacteria</taxon>
        <taxon>Neisseriales</taxon>
        <taxon>Neisseriaceae</taxon>
        <taxon>Neisseria</taxon>
    </lineage>
</organism>
<feature type="region of interest" description="Disordered" evidence="1">
    <location>
        <begin position="1"/>
        <end position="32"/>
    </location>
</feature>
<comment type="caution">
    <text evidence="2">The sequence shown here is derived from an EMBL/GenBank/DDBJ whole genome shotgun (WGS) entry which is preliminary data.</text>
</comment>
<evidence type="ECO:0000256" key="1">
    <source>
        <dbReference type="SAM" id="MobiDB-lite"/>
    </source>
</evidence>
<reference evidence="2 3" key="1">
    <citation type="journal article" date="2017" name="Clin. Infect. Dis.">
        <title>Increased Risk for Meningococcal Disease among Men who have Sex with Men in the United States, 2012-2015.</title>
        <authorList>
            <person name="Folaranmi T.A."/>
            <person name="Kretz C.B."/>
            <person name="Kamiya H."/>
            <person name="MacNeil J.R."/>
            <person name="Whaley M.J."/>
            <person name="Blain A."/>
            <person name="Antwi M."/>
            <person name="Dorsinville M."/>
            <person name="Pacilli M."/>
            <person name="Smith S."/>
            <person name="Civen R."/>
            <person name="Ngo V."/>
            <person name="Winter K."/>
            <person name="Harriman K."/>
            <person name="Wang X."/>
            <person name="Bowen V.B."/>
            <person name="Patel M."/>
            <person name="Martin S."/>
            <person name="Misegades L."/>
            <person name="Meyer S.A."/>
        </authorList>
    </citation>
    <scope>NUCLEOTIDE SEQUENCE [LARGE SCALE GENOMIC DNA]</scope>
    <source>
        <strain evidence="2 3">M26503</strain>
    </source>
</reference>
<protein>
    <submittedName>
        <fullName evidence="2">Uncharacterized protein</fullName>
    </submittedName>
</protein>
<proteinExistence type="predicted"/>
<evidence type="ECO:0000313" key="2">
    <source>
        <dbReference type="EMBL" id="PBJ89208.1"/>
    </source>
</evidence>
<sequence length="62" mass="6986">MTVQVRTAVGSNQGKAGQAVRKTDVSTHRTVHKASPYESEGIYQYFYTPTEKNTMNCLLDLY</sequence>
<name>A0AB36RW28_NEIME</name>
<gene>
    <name evidence="2" type="ORF">CNQ34_01840</name>
</gene>
<dbReference type="Proteomes" id="UP000217930">
    <property type="component" value="Unassembled WGS sequence"/>
</dbReference>
<evidence type="ECO:0000313" key="3">
    <source>
        <dbReference type="Proteomes" id="UP000217930"/>
    </source>
</evidence>